<proteinExistence type="predicted"/>
<dbReference type="AlphaFoldDB" id="A0AA39XHY9"/>
<dbReference type="InterPro" id="IPR008972">
    <property type="entry name" value="Cupredoxin"/>
</dbReference>
<comment type="caution">
    <text evidence="3">The sequence shown here is derived from an EMBL/GenBank/DDBJ whole genome shotgun (WGS) entry which is preliminary data.</text>
</comment>
<accession>A0AA39XHY9</accession>
<evidence type="ECO:0000256" key="1">
    <source>
        <dbReference type="SAM" id="MobiDB-lite"/>
    </source>
</evidence>
<dbReference type="InterPro" id="IPR052953">
    <property type="entry name" value="Ser-rich/MCO-related"/>
</dbReference>
<reference evidence="3" key="1">
    <citation type="submission" date="2023-06" db="EMBL/GenBank/DDBJ databases">
        <title>Genome-scale phylogeny and comparative genomics of the fungal order Sordariales.</title>
        <authorList>
            <consortium name="Lawrence Berkeley National Laboratory"/>
            <person name="Hensen N."/>
            <person name="Bonometti L."/>
            <person name="Westerberg I."/>
            <person name="Brannstrom I.O."/>
            <person name="Guillou S."/>
            <person name="Cros-Aarteil S."/>
            <person name="Calhoun S."/>
            <person name="Haridas S."/>
            <person name="Kuo A."/>
            <person name="Mondo S."/>
            <person name="Pangilinan J."/>
            <person name="Riley R."/>
            <person name="LaButti K."/>
            <person name="Andreopoulos B."/>
            <person name="Lipzen A."/>
            <person name="Chen C."/>
            <person name="Yanf M."/>
            <person name="Daum C."/>
            <person name="Ng V."/>
            <person name="Clum A."/>
            <person name="Steindorff A."/>
            <person name="Ohm R."/>
            <person name="Martin F."/>
            <person name="Silar P."/>
            <person name="Natvig D."/>
            <person name="Lalanne C."/>
            <person name="Gautier V."/>
            <person name="Ament-velasquez S.L."/>
            <person name="Kruys A."/>
            <person name="Hutchinson M.I."/>
            <person name="Powell A.J."/>
            <person name="Barry K."/>
            <person name="Miller A.N."/>
            <person name="Grigoriev I.V."/>
            <person name="Debuchy R."/>
            <person name="Gladieux P."/>
            <person name="Thoren M.H."/>
            <person name="Johannesson H."/>
        </authorList>
    </citation>
    <scope>NUCLEOTIDE SEQUENCE</scope>
    <source>
        <strain evidence="3">SMH3391-2</strain>
    </source>
</reference>
<dbReference type="PANTHER" id="PTHR34883:SF17">
    <property type="entry name" value="CUPREDOXIN"/>
    <property type="match status" value="1"/>
</dbReference>
<protein>
    <submittedName>
        <fullName evidence="3">Cupredoxin</fullName>
    </submittedName>
</protein>
<keyword evidence="2" id="KW-0732">Signal</keyword>
<feature type="compositionally biased region" description="Low complexity" evidence="1">
    <location>
        <begin position="161"/>
        <end position="174"/>
    </location>
</feature>
<dbReference type="Gene3D" id="2.60.40.420">
    <property type="entry name" value="Cupredoxins - blue copper proteins"/>
    <property type="match status" value="1"/>
</dbReference>
<evidence type="ECO:0000313" key="4">
    <source>
        <dbReference type="Proteomes" id="UP001174934"/>
    </source>
</evidence>
<dbReference type="Proteomes" id="UP001174934">
    <property type="component" value="Unassembled WGS sequence"/>
</dbReference>
<evidence type="ECO:0000256" key="2">
    <source>
        <dbReference type="SAM" id="SignalP"/>
    </source>
</evidence>
<organism evidence="3 4">
    <name type="scientific">Bombardia bombarda</name>
    <dbReference type="NCBI Taxonomy" id="252184"/>
    <lineage>
        <taxon>Eukaryota</taxon>
        <taxon>Fungi</taxon>
        <taxon>Dikarya</taxon>
        <taxon>Ascomycota</taxon>
        <taxon>Pezizomycotina</taxon>
        <taxon>Sordariomycetes</taxon>
        <taxon>Sordariomycetidae</taxon>
        <taxon>Sordariales</taxon>
        <taxon>Lasiosphaeriaceae</taxon>
        <taxon>Bombardia</taxon>
    </lineage>
</organism>
<sequence>MQFSTILVAALASLASAQKTHVVTVALNKTLTFSPNNIKVNPGEMVQFQFAAGNHTITQSTFNEPCQPIAKHSNVTGFHSGFMPVDATAAMVPTYTIMVNNTTPIWAYCAQGKHCEAGMVMVINENTAANASRSLENYKAAAAKATTTIPSGDAGAGGTTGTTTSSGTTLPSSGASDLMSAPRGYMLLAAAAGAAYFL</sequence>
<name>A0AA39XHY9_9PEZI</name>
<dbReference type="CDD" id="cd00920">
    <property type="entry name" value="Cupredoxin"/>
    <property type="match status" value="1"/>
</dbReference>
<dbReference type="SUPFAM" id="SSF49503">
    <property type="entry name" value="Cupredoxins"/>
    <property type="match status" value="1"/>
</dbReference>
<dbReference type="PANTHER" id="PTHR34883">
    <property type="entry name" value="SERINE-RICH PROTEIN, PUTATIVE-RELATED-RELATED"/>
    <property type="match status" value="1"/>
</dbReference>
<evidence type="ECO:0000313" key="3">
    <source>
        <dbReference type="EMBL" id="KAK0634352.1"/>
    </source>
</evidence>
<dbReference type="EMBL" id="JAULSR010000001">
    <property type="protein sequence ID" value="KAK0634352.1"/>
    <property type="molecule type" value="Genomic_DNA"/>
</dbReference>
<feature type="chain" id="PRO_5041255465" evidence="2">
    <location>
        <begin position="18"/>
        <end position="198"/>
    </location>
</feature>
<feature type="region of interest" description="Disordered" evidence="1">
    <location>
        <begin position="149"/>
        <end position="174"/>
    </location>
</feature>
<feature type="signal peptide" evidence="2">
    <location>
        <begin position="1"/>
        <end position="17"/>
    </location>
</feature>
<keyword evidence="4" id="KW-1185">Reference proteome</keyword>
<gene>
    <name evidence="3" type="ORF">B0T17DRAFT_482640</name>
</gene>